<feature type="region of interest" description="Disordered" evidence="4">
    <location>
        <begin position="1"/>
        <end position="42"/>
    </location>
</feature>
<feature type="transmembrane region" description="Helical" evidence="5">
    <location>
        <begin position="51"/>
        <end position="71"/>
    </location>
</feature>
<keyword evidence="2 3" id="KW-0175">Coiled coil</keyword>
<dbReference type="AlphaFoldDB" id="A0A6L6XX80"/>
<evidence type="ECO:0000256" key="1">
    <source>
        <dbReference type="ARBA" id="ARBA00004196"/>
    </source>
</evidence>
<dbReference type="EMBL" id="WSEK01000005">
    <property type="protein sequence ID" value="MVQ51392.1"/>
    <property type="molecule type" value="Genomic_DNA"/>
</dbReference>
<feature type="compositionally biased region" description="Low complexity" evidence="4">
    <location>
        <begin position="416"/>
        <end position="427"/>
    </location>
</feature>
<feature type="compositionally biased region" description="Pro residues" evidence="4">
    <location>
        <begin position="194"/>
        <end position="207"/>
    </location>
</feature>
<feature type="compositionally biased region" description="Low complexity" evidence="4">
    <location>
        <begin position="174"/>
        <end position="193"/>
    </location>
</feature>
<dbReference type="Proteomes" id="UP000473525">
    <property type="component" value="Unassembled WGS sequence"/>
</dbReference>
<dbReference type="PANTHER" id="PTHR32347:SF23">
    <property type="entry name" value="BLL5650 PROTEIN"/>
    <property type="match status" value="1"/>
</dbReference>
<reference evidence="6 7" key="1">
    <citation type="submission" date="2019-12" db="EMBL/GenBank/DDBJ databases">
        <authorList>
            <person name="Huq M.A."/>
        </authorList>
    </citation>
    <scope>NUCLEOTIDE SEQUENCE [LARGE SCALE GENOMIC DNA]</scope>
    <source>
        <strain evidence="6 7">MAH-18</strain>
    </source>
</reference>
<dbReference type="InterPro" id="IPR050465">
    <property type="entry name" value="UPF0194_transport"/>
</dbReference>
<keyword evidence="5" id="KW-1133">Transmembrane helix</keyword>
<proteinExistence type="predicted"/>
<feature type="compositionally biased region" description="Basic residues" evidence="4">
    <location>
        <begin position="1"/>
        <end position="15"/>
    </location>
</feature>
<feature type="coiled-coil region" evidence="3">
    <location>
        <begin position="340"/>
        <end position="367"/>
    </location>
</feature>
<sequence>MRRGPGRHRRHGSGHRHVDQRLGPGRRRVPGRPPDRDASGRRCGVRIPRRATAAVVTLAVAGACWAGYAAAADDPSYRTAVASIGDVEETVALAGTVEPAGRADLAFATSGTVARLAVRAGQKVRAGAVLGTLGSDTLRKEVQHARAAVAAARAQLEADIDAQTSAVTDPTDGGSSPQAPTAPQAPAGPSDQPSQPPSQQPTQPPSEQPSQQPSEQPSEDPVDPEQLAELAAQQQAVLTAQSAVSASLAVAATALAAQQAACVDVSSQACADALVAVQAAQQQVSTDQQALQTALEALGATLAAALGDASADPASASTPASGSAIVLVAEVGPTVTAATLARDQASIDQAEADLVAAEQELAMATVTAPFAGRVVAVDAEVGDSVAAGTDVFVLVSQGTTTVQVAASSTEVGELEPGQGATATPAGADEPLTGEVTQVSSIPDDEGSYPVTITLDRKHLDLPTGLTATVAVVTGTATDVVTVPVSAVSDGTVTLLDDGAATRTPVTTGIVGRTEVEITDGVAAGDEVALADLTRPLPTGDGPQGDFPGGPGGPPVVIQRDVPKPQ</sequence>
<comment type="caution">
    <text evidence="6">The sequence shown here is derived from an EMBL/GenBank/DDBJ whole genome shotgun (WGS) entry which is preliminary data.</text>
</comment>
<dbReference type="PANTHER" id="PTHR32347">
    <property type="entry name" value="EFFLUX SYSTEM COMPONENT YKNX-RELATED"/>
    <property type="match status" value="1"/>
</dbReference>
<evidence type="ECO:0000313" key="6">
    <source>
        <dbReference type="EMBL" id="MVQ51392.1"/>
    </source>
</evidence>
<evidence type="ECO:0000256" key="4">
    <source>
        <dbReference type="SAM" id="MobiDB-lite"/>
    </source>
</evidence>
<comment type="subcellular location">
    <subcellularLocation>
        <location evidence="1">Cell envelope</location>
    </subcellularLocation>
</comment>
<keyword evidence="5" id="KW-0812">Transmembrane</keyword>
<evidence type="ECO:0000256" key="3">
    <source>
        <dbReference type="SAM" id="Coils"/>
    </source>
</evidence>
<keyword evidence="7" id="KW-1185">Reference proteome</keyword>
<evidence type="ECO:0000313" key="7">
    <source>
        <dbReference type="Proteomes" id="UP000473525"/>
    </source>
</evidence>
<evidence type="ECO:0000256" key="2">
    <source>
        <dbReference type="ARBA" id="ARBA00023054"/>
    </source>
</evidence>
<name>A0A6L6XX80_9ACTN</name>
<dbReference type="GO" id="GO:0030313">
    <property type="term" value="C:cell envelope"/>
    <property type="evidence" value="ECO:0007669"/>
    <property type="project" value="UniProtKB-SubCell"/>
</dbReference>
<gene>
    <name evidence="6" type="ORF">GON03_19605</name>
</gene>
<feature type="region of interest" description="Disordered" evidence="4">
    <location>
        <begin position="533"/>
        <end position="565"/>
    </location>
</feature>
<dbReference type="Gene3D" id="2.40.50.100">
    <property type="match status" value="2"/>
</dbReference>
<dbReference type="Gene3D" id="2.40.30.170">
    <property type="match status" value="1"/>
</dbReference>
<protein>
    <submittedName>
        <fullName evidence="6">HlyD family efflux transporter periplasmic adaptor subunit</fullName>
    </submittedName>
</protein>
<evidence type="ECO:0000256" key="5">
    <source>
        <dbReference type="SAM" id="Phobius"/>
    </source>
</evidence>
<dbReference type="Gene3D" id="1.10.287.470">
    <property type="entry name" value="Helix hairpin bin"/>
    <property type="match status" value="1"/>
</dbReference>
<feature type="region of interest" description="Disordered" evidence="4">
    <location>
        <begin position="408"/>
        <end position="428"/>
    </location>
</feature>
<feature type="region of interest" description="Disordered" evidence="4">
    <location>
        <begin position="165"/>
        <end position="224"/>
    </location>
</feature>
<organism evidence="6 7">
    <name type="scientific">Nocardioides agri</name>
    <dbReference type="NCBI Taxonomy" id="2682843"/>
    <lineage>
        <taxon>Bacteria</taxon>
        <taxon>Bacillati</taxon>
        <taxon>Actinomycetota</taxon>
        <taxon>Actinomycetes</taxon>
        <taxon>Propionibacteriales</taxon>
        <taxon>Nocardioidaceae</taxon>
        <taxon>Nocardioides</taxon>
    </lineage>
</organism>
<dbReference type="Gene3D" id="2.40.420.20">
    <property type="match status" value="1"/>
</dbReference>
<dbReference type="SUPFAM" id="SSF111369">
    <property type="entry name" value="HlyD-like secretion proteins"/>
    <property type="match status" value="2"/>
</dbReference>
<accession>A0A6L6XX80</accession>
<keyword evidence="5" id="KW-0472">Membrane</keyword>